<dbReference type="PANTHER" id="PTHR43489">
    <property type="entry name" value="ISOMERASE"/>
    <property type="match status" value="1"/>
</dbReference>
<dbReference type="Pfam" id="PF01261">
    <property type="entry name" value="AP_endonuc_2"/>
    <property type="match status" value="1"/>
</dbReference>
<feature type="domain" description="Xylose isomerase-like TIM barrel" evidence="2">
    <location>
        <begin position="3"/>
        <end position="205"/>
    </location>
</feature>
<evidence type="ECO:0000313" key="3">
    <source>
        <dbReference type="EMBL" id="MBW7460395.1"/>
    </source>
</evidence>
<evidence type="ECO:0000313" key="4">
    <source>
        <dbReference type="Proteomes" id="UP001519887"/>
    </source>
</evidence>
<accession>A0ABS7CHL5</accession>
<dbReference type="InterPro" id="IPR036237">
    <property type="entry name" value="Xyl_isomerase-like_sf"/>
</dbReference>
<evidence type="ECO:0000259" key="2">
    <source>
        <dbReference type="Pfam" id="PF01261"/>
    </source>
</evidence>
<comment type="caution">
    <text evidence="3">The sequence shown here is derived from an EMBL/GenBank/DDBJ whole genome shotgun (WGS) entry which is preliminary data.</text>
</comment>
<dbReference type="Gene3D" id="3.20.20.150">
    <property type="entry name" value="Divalent-metal-dependent TIM barrel enzymes"/>
    <property type="match status" value="1"/>
</dbReference>
<dbReference type="InterPro" id="IPR013022">
    <property type="entry name" value="Xyl_isomerase-like_TIM-brl"/>
</dbReference>
<proteinExistence type="predicted"/>
<dbReference type="Proteomes" id="UP001519887">
    <property type="component" value="Unassembled WGS sequence"/>
</dbReference>
<name>A0ABS7CHL5_9BACL</name>
<gene>
    <name evidence="3" type="ORF">K0U00_40660</name>
</gene>
<evidence type="ECO:0000256" key="1">
    <source>
        <dbReference type="ARBA" id="ARBA00023235"/>
    </source>
</evidence>
<sequence>ASRAAPLRQAAVDALKRSIDHTKAAGADLMCGPLFQGLGRFTGRAPEKDEWDFAVETLREAGKYADSLGVTLALEPLNRFEMYLVNTMAEGARFVREVGLPNVGLLADTHHGNIEENDVAEAWRNTGPSIKHVHISENNRGVPGSGHAIRPEVFEALEQIGYDGWLTIEAFGMTVPGLISRLHLWRSFSEHNDDAARLGIDFIRNQLKAR</sequence>
<dbReference type="InterPro" id="IPR050417">
    <property type="entry name" value="Sugar_Epim/Isomerase"/>
</dbReference>
<dbReference type="SUPFAM" id="SSF51658">
    <property type="entry name" value="Xylose isomerase-like"/>
    <property type="match status" value="1"/>
</dbReference>
<dbReference type="GO" id="GO:0016853">
    <property type="term" value="F:isomerase activity"/>
    <property type="evidence" value="ECO:0007669"/>
    <property type="project" value="UniProtKB-KW"/>
</dbReference>
<keyword evidence="1 3" id="KW-0413">Isomerase</keyword>
<protein>
    <submittedName>
        <fullName evidence="3">Sugar phosphate isomerase/epimerase</fullName>
    </submittedName>
</protein>
<feature type="non-terminal residue" evidence="3">
    <location>
        <position position="1"/>
    </location>
</feature>
<dbReference type="PANTHER" id="PTHR43489:SF7">
    <property type="entry name" value="3-DEHYDRO-D-GULOSIDE 4-EPIMERASE-RELATED"/>
    <property type="match status" value="1"/>
</dbReference>
<organism evidence="3 4">
    <name type="scientific">Paenibacillus sepulcri</name>
    <dbReference type="NCBI Taxonomy" id="359917"/>
    <lineage>
        <taxon>Bacteria</taxon>
        <taxon>Bacillati</taxon>
        <taxon>Bacillota</taxon>
        <taxon>Bacilli</taxon>
        <taxon>Bacillales</taxon>
        <taxon>Paenibacillaceae</taxon>
        <taxon>Paenibacillus</taxon>
    </lineage>
</organism>
<reference evidence="3 4" key="1">
    <citation type="submission" date="2021-07" db="EMBL/GenBank/DDBJ databases">
        <title>Paenibacillus radiodurans sp. nov., isolated from the southeastern edge of Tengger Desert.</title>
        <authorList>
            <person name="Zhang G."/>
        </authorList>
    </citation>
    <scope>NUCLEOTIDE SEQUENCE [LARGE SCALE GENOMIC DNA]</scope>
    <source>
        <strain evidence="3 4">CCM 7311</strain>
    </source>
</reference>
<dbReference type="EMBL" id="JAHZIK010002201">
    <property type="protein sequence ID" value="MBW7460395.1"/>
    <property type="molecule type" value="Genomic_DNA"/>
</dbReference>
<keyword evidence="4" id="KW-1185">Reference proteome</keyword>